<accession>A0AAF0TAF8</accession>
<dbReference type="Gene3D" id="3.90.1410.10">
    <property type="entry name" value="set domain protein methyltransferase, domain 1"/>
    <property type="match status" value="1"/>
</dbReference>
<dbReference type="SUPFAM" id="SSF82199">
    <property type="entry name" value="SET domain"/>
    <property type="match status" value="1"/>
</dbReference>
<sequence>TKSNPFIKALHTTIFSPSKSDTESPTLSSAMATPEEAKLHQFLQWLELNRAELRGCRIKYSESSKGFGIFSSNHASDGILLVVPLDLAITPMSVLQDPLLGPECRAMFEEGEVDDRLLITLFLTVEHLRENSSWKPYFDMLPTTFGNPLWFSEDELLELKGTTLYRAAQLQKKTLQSLFDEKVKRLATKLLTLDGHPERDVKFEDFLWANSIFWSRALNIPFPRCYIFPMDSEGQDSDISSKIVNSATQTNGCGSLSNGESAKVPEYDALQDKVASAASISQGEIVWVEGLVPGIDFCNHDFKAAATWEVDGTGATTGVPFSMYLLSVSQLTRVLPDQKAGENPSLIEKEISISYGNKGNEELLYLYGFVMNDNPDDYLMVHYPVEAIQNVDFSDSKAQLLEAQKAELRCLLPRSLLNRGFFPPSNSSEEDKDKPVSSQVCNYSWSGQRKMPSYVHNLVFPANFLNALRTLAMKENELYRVSSLLEELVGSGGERQPTDTEVQAAIWEACGDSGALQLLVDLLNMKMLDLEEGSGTEENDTELLEKARTAETSEDCKESRTSDIAQNHLLSRNKQSSIIYRRGQKQLTRLFVKEAEHALQLALTEEL</sequence>
<dbReference type="InterPro" id="IPR050600">
    <property type="entry name" value="SETD3_SETD6_MTase"/>
</dbReference>
<dbReference type="GO" id="GO:0016279">
    <property type="term" value="F:protein-lysine N-methyltransferase activity"/>
    <property type="evidence" value="ECO:0007669"/>
    <property type="project" value="TreeGrafter"/>
</dbReference>
<evidence type="ECO:0000313" key="1">
    <source>
        <dbReference type="EMBL" id="WMV11346.1"/>
    </source>
</evidence>
<keyword evidence="2" id="KW-1185">Reference proteome</keyword>
<reference evidence="1" key="1">
    <citation type="submission" date="2023-08" db="EMBL/GenBank/DDBJ databases">
        <title>A de novo genome assembly of Solanum verrucosum Schlechtendal, a Mexican diploid species geographically isolated from the other diploid A-genome species in potato relatives.</title>
        <authorList>
            <person name="Hosaka K."/>
        </authorList>
    </citation>
    <scope>NUCLEOTIDE SEQUENCE</scope>
    <source>
        <tissue evidence="1">Young leaves</tissue>
    </source>
</reference>
<evidence type="ECO:0008006" key="3">
    <source>
        <dbReference type="Google" id="ProtNLM"/>
    </source>
</evidence>
<dbReference type="PANTHER" id="PTHR13271:SF55">
    <property type="entry name" value="SET DOMAIN-CONTAINING PROTEIN"/>
    <property type="match status" value="1"/>
</dbReference>
<dbReference type="Proteomes" id="UP001234989">
    <property type="component" value="Chromosome 1"/>
</dbReference>
<dbReference type="EMBL" id="CP133612">
    <property type="protein sequence ID" value="WMV11346.1"/>
    <property type="molecule type" value="Genomic_DNA"/>
</dbReference>
<name>A0AAF0TAF8_SOLVR</name>
<dbReference type="CDD" id="cd10527">
    <property type="entry name" value="SET_LSMT"/>
    <property type="match status" value="1"/>
</dbReference>
<proteinExistence type="predicted"/>
<dbReference type="AlphaFoldDB" id="A0AAF0TAF8"/>
<evidence type="ECO:0000313" key="2">
    <source>
        <dbReference type="Proteomes" id="UP001234989"/>
    </source>
</evidence>
<dbReference type="PANTHER" id="PTHR13271">
    <property type="entry name" value="UNCHARACTERIZED PUTATIVE METHYLTRANSFERASE"/>
    <property type="match status" value="1"/>
</dbReference>
<dbReference type="InterPro" id="IPR046341">
    <property type="entry name" value="SET_dom_sf"/>
</dbReference>
<protein>
    <recommendedName>
        <fullName evidence="3">SET domain-containing protein</fullName>
    </recommendedName>
</protein>
<gene>
    <name evidence="1" type="ORF">MTR67_004731</name>
</gene>
<organism evidence="1 2">
    <name type="scientific">Solanum verrucosum</name>
    <dbReference type="NCBI Taxonomy" id="315347"/>
    <lineage>
        <taxon>Eukaryota</taxon>
        <taxon>Viridiplantae</taxon>
        <taxon>Streptophyta</taxon>
        <taxon>Embryophyta</taxon>
        <taxon>Tracheophyta</taxon>
        <taxon>Spermatophyta</taxon>
        <taxon>Magnoliopsida</taxon>
        <taxon>eudicotyledons</taxon>
        <taxon>Gunneridae</taxon>
        <taxon>Pentapetalae</taxon>
        <taxon>asterids</taxon>
        <taxon>lamiids</taxon>
        <taxon>Solanales</taxon>
        <taxon>Solanaceae</taxon>
        <taxon>Solanoideae</taxon>
        <taxon>Solaneae</taxon>
        <taxon>Solanum</taxon>
    </lineage>
</organism>
<feature type="non-terminal residue" evidence="1">
    <location>
        <position position="1"/>
    </location>
</feature>